<evidence type="ECO:0000313" key="8">
    <source>
        <dbReference type="EMBL" id="KAJ1697973.1"/>
    </source>
</evidence>
<evidence type="ECO:0000259" key="7">
    <source>
        <dbReference type="PROSITE" id="PS51903"/>
    </source>
</evidence>
<protein>
    <recommendedName>
        <fullName evidence="7">Clp R domain-containing protein</fullName>
    </recommendedName>
</protein>
<name>A0A9Q0CPW4_9POAL</name>
<dbReference type="GO" id="GO:0005524">
    <property type="term" value="F:ATP binding"/>
    <property type="evidence" value="ECO:0007669"/>
    <property type="project" value="InterPro"/>
</dbReference>
<dbReference type="OrthoDB" id="1929681at2759"/>
<gene>
    <name evidence="8" type="ORF">LUZ63_006485</name>
</gene>
<dbReference type="InterPro" id="IPR004176">
    <property type="entry name" value="Clp_R_N"/>
</dbReference>
<dbReference type="Gene3D" id="1.10.1780.10">
    <property type="entry name" value="Clp, N-terminal domain"/>
    <property type="match status" value="1"/>
</dbReference>
<evidence type="ECO:0000256" key="5">
    <source>
        <dbReference type="PROSITE-ProRule" id="PRU01251"/>
    </source>
</evidence>
<dbReference type="SUPFAM" id="SSF81923">
    <property type="entry name" value="Double Clp-N motif"/>
    <property type="match status" value="1"/>
</dbReference>
<dbReference type="EMBL" id="JAMQYH010000002">
    <property type="protein sequence ID" value="KAJ1697973.1"/>
    <property type="molecule type" value="Genomic_DNA"/>
</dbReference>
<evidence type="ECO:0000256" key="4">
    <source>
        <dbReference type="ARBA" id="ARBA00023163"/>
    </source>
</evidence>
<sequence>MRADLSTIQQTLTPEAAAVLSRSIEEAAKRRHGQTTPLHVAASLLSSPSSIFRRACASSSANSPHPLQCRALELCFSVALDRLPSSSSPPNSCPPVSNALMAALKRAQAHQRRGGSGCPDTPQPPLLAVKVELEQLILSILDDPSVSRVMREASFNSSAVKSTIENSLVSTSPCTSNSPPQLGLPQSATIPSAIPSLIQNPNLNLNSSRNNLYMNPRLANAVSVSASAQLVDGLERADEVKKVFDIMVRSNKRNPILVGDSDVEFILKKVLLKISSGQAPLPVNSAQVLNVDPDFSKILELRGVIEEKLRVANAIVINLGDLRWLVEGPGPTLSPPGRGPPVVSEAGRSAVAEIAVLLGRFNNEGDAKVWLVGTAACATYMRCQVYHSSMETEWDLQPVPIAAPRPQSTNTSLINPRLLGTGGVLNNSLSTSSPLKNVGIGISPMPSAGVIPLRQCPQILLGSTNPTHRGSMCQLCMTGYEREMGKLVAEQFEKSSSASATTVSKSDSGQSLPHWLQLGPGRDAKSGSINNPVQAKDQELMWKNRTEELQKKWHETCSRLHPTKPNTGQPTLSIPSTGPPILSTPIAQNLKLTAGSTKKIMPQLKIPSNPEKPLLTSGLCDNNYKSKSPPGSPVKTDLSLGGPKFWEPLSDQQKAKIAGIADIDSFKKLLKDLKEKVPLQSNAASAVAAVVIQCRAGNSKRRGVVPRGDTWLLFVGADQIGKRKMAVALSESLFGAGPVIVSFGAGDRVDPKMNLWGTTSLDRVVEAVRINPFAVILIEDIDCADTVVRGKIKRAIERGRLPDTHGREVNLGNVTFILTTNWIHGETDPAHETLIQNEERILDLADSGSWQLELSSSIVDESAKHRADWLCDDDRPAKMRKESALSLDLNLAVGSCVDDTCEGSRNSSDLTVEHEPIDKGRLAVRSLMPSPILELIDLVEEAILFEPVDFAPLKKQVLECVTSKFEGILGNSCSIRVDDEVIDRMVSGIWVHGAELEDWTEKVLSPRIQQVRHNFRSADRKLAIRLSTSVSYARKGDSGGLPANVIVAVDGRW</sequence>
<organism evidence="8 9">
    <name type="scientific">Rhynchospora breviuscula</name>
    <dbReference type="NCBI Taxonomy" id="2022672"/>
    <lineage>
        <taxon>Eukaryota</taxon>
        <taxon>Viridiplantae</taxon>
        <taxon>Streptophyta</taxon>
        <taxon>Embryophyta</taxon>
        <taxon>Tracheophyta</taxon>
        <taxon>Spermatophyta</taxon>
        <taxon>Magnoliopsida</taxon>
        <taxon>Liliopsida</taxon>
        <taxon>Poales</taxon>
        <taxon>Cyperaceae</taxon>
        <taxon>Cyperoideae</taxon>
        <taxon>Rhynchosporeae</taxon>
        <taxon>Rhynchospora</taxon>
    </lineage>
</organism>
<comment type="similarity">
    <text evidence="1">Belongs to the ClpA/ClpB family.</text>
</comment>
<proteinExistence type="inferred from homology"/>
<dbReference type="InterPro" id="IPR027417">
    <property type="entry name" value="P-loop_NTPase"/>
</dbReference>
<dbReference type="InterPro" id="IPR058680">
    <property type="entry name" value="NBD_SMAX1-like"/>
</dbReference>
<dbReference type="InterPro" id="IPR051650">
    <property type="entry name" value="SL_signaling_regulator"/>
</dbReference>
<dbReference type="PANTHER" id="PTHR43572">
    <property type="entry name" value="CHAPERONE PROTEIN CLPD, CHLOROPLASTIC"/>
    <property type="match status" value="1"/>
</dbReference>
<dbReference type="Pfam" id="PF02861">
    <property type="entry name" value="Clp_N"/>
    <property type="match status" value="1"/>
</dbReference>
<dbReference type="Proteomes" id="UP001151287">
    <property type="component" value="Unassembled WGS sequence"/>
</dbReference>
<feature type="region of interest" description="Disordered" evidence="6">
    <location>
        <begin position="499"/>
        <end position="530"/>
    </location>
</feature>
<dbReference type="InterPro" id="IPR036628">
    <property type="entry name" value="Clp_N_dom_sf"/>
</dbReference>
<dbReference type="PROSITE" id="PS51903">
    <property type="entry name" value="CLP_R"/>
    <property type="match status" value="1"/>
</dbReference>
<feature type="compositionally biased region" description="Low complexity" evidence="6">
    <location>
        <begin position="499"/>
        <end position="508"/>
    </location>
</feature>
<dbReference type="Pfam" id="PF23569">
    <property type="entry name" value="NBD_SMAX1"/>
    <property type="match status" value="1"/>
</dbReference>
<dbReference type="InterPro" id="IPR003959">
    <property type="entry name" value="ATPase_AAA_core"/>
</dbReference>
<evidence type="ECO:0000256" key="3">
    <source>
        <dbReference type="ARBA" id="ARBA00023015"/>
    </source>
</evidence>
<keyword evidence="4" id="KW-0804">Transcription</keyword>
<accession>A0A9Q0CPW4</accession>
<evidence type="ECO:0000256" key="1">
    <source>
        <dbReference type="ARBA" id="ARBA00008675"/>
    </source>
</evidence>
<dbReference type="AlphaFoldDB" id="A0A9Q0CPW4"/>
<evidence type="ECO:0000256" key="6">
    <source>
        <dbReference type="SAM" id="MobiDB-lite"/>
    </source>
</evidence>
<evidence type="ECO:0000313" key="9">
    <source>
        <dbReference type="Proteomes" id="UP001151287"/>
    </source>
</evidence>
<dbReference type="Gene3D" id="3.40.50.300">
    <property type="entry name" value="P-loop containing nucleotide triphosphate hydrolases"/>
    <property type="match status" value="1"/>
</dbReference>
<comment type="caution">
    <text evidence="8">The sequence shown here is derived from an EMBL/GenBank/DDBJ whole genome shotgun (WGS) entry which is preliminary data.</text>
</comment>
<keyword evidence="2 5" id="KW-0677">Repeat</keyword>
<keyword evidence="3" id="KW-0805">Transcription regulation</keyword>
<reference evidence="8" key="1">
    <citation type="journal article" date="2022" name="Cell">
        <title>Repeat-based holocentromeres influence genome architecture and karyotype evolution.</title>
        <authorList>
            <person name="Hofstatter P.G."/>
            <person name="Thangavel G."/>
            <person name="Lux T."/>
            <person name="Neumann P."/>
            <person name="Vondrak T."/>
            <person name="Novak P."/>
            <person name="Zhang M."/>
            <person name="Costa L."/>
            <person name="Castellani M."/>
            <person name="Scott A."/>
            <person name="Toegelov H."/>
            <person name="Fuchs J."/>
            <person name="Mata-Sucre Y."/>
            <person name="Dias Y."/>
            <person name="Vanzela A.L.L."/>
            <person name="Huettel B."/>
            <person name="Almeida C.C.S."/>
            <person name="Simkova H."/>
            <person name="Souza G."/>
            <person name="Pedrosa-Harand A."/>
            <person name="Macas J."/>
            <person name="Mayer K.F.X."/>
            <person name="Houben A."/>
            <person name="Marques A."/>
        </authorList>
    </citation>
    <scope>NUCLEOTIDE SEQUENCE</scope>
    <source>
        <strain evidence="8">RhyBre1mFocal</strain>
    </source>
</reference>
<dbReference type="PANTHER" id="PTHR43572:SF13">
    <property type="entry name" value="PROTEIN SUPPRESSOR OF MAX2 1"/>
    <property type="match status" value="1"/>
</dbReference>
<feature type="domain" description="Clp R" evidence="7">
    <location>
        <begin position="8"/>
        <end position="171"/>
    </location>
</feature>
<keyword evidence="9" id="KW-1185">Reference proteome</keyword>
<dbReference type="SUPFAM" id="SSF52540">
    <property type="entry name" value="P-loop containing nucleoside triphosphate hydrolases"/>
    <property type="match status" value="1"/>
</dbReference>
<dbReference type="Pfam" id="PF26587">
    <property type="entry name" value="AAA_lid_SMAX1"/>
    <property type="match status" value="1"/>
</dbReference>
<dbReference type="GO" id="GO:0016887">
    <property type="term" value="F:ATP hydrolysis activity"/>
    <property type="evidence" value="ECO:0007669"/>
    <property type="project" value="InterPro"/>
</dbReference>
<evidence type="ECO:0000256" key="2">
    <source>
        <dbReference type="ARBA" id="ARBA00022737"/>
    </source>
</evidence>
<dbReference type="Pfam" id="PF07724">
    <property type="entry name" value="AAA_2"/>
    <property type="match status" value="1"/>
</dbReference>
<dbReference type="InterPro" id="IPR058954">
    <property type="entry name" value="AAA_lid_SMAX1"/>
</dbReference>